<evidence type="ECO:0000313" key="4">
    <source>
        <dbReference type="EMBL" id="CAA6674835.1"/>
    </source>
</evidence>
<gene>
    <name evidence="2" type="ORF">SI7747_07009455</name>
    <name evidence="3" type="ORF">SI7747_UN020508</name>
    <name evidence="4" type="ORF">SI7747_UN021193</name>
</gene>
<proteinExistence type="predicted"/>
<sequence length="25" mass="3231">MERGRRREREREALKREGKKERMRS</sequence>
<dbReference type="EMBL" id="CACRZD030000007">
    <property type="protein sequence ID" value="CAA6663070.1"/>
    <property type="molecule type" value="Genomic_DNA"/>
</dbReference>
<organism evidence="2">
    <name type="scientific">Spirodela intermedia</name>
    <name type="common">Intermediate duckweed</name>
    <dbReference type="NCBI Taxonomy" id="51605"/>
    <lineage>
        <taxon>Eukaryota</taxon>
        <taxon>Viridiplantae</taxon>
        <taxon>Streptophyta</taxon>
        <taxon>Embryophyta</taxon>
        <taxon>Tracheophyta</taxon>
        <taxon>Spermatophyta</taxon>
        <taxon>Magnoliopsida</taxon>
        <taxon>Liliopsida</taxon>
        <taxon>Araceae</taxon>
        <taxon>Lemnoideae</taxon>
        <taxon>Spirodela</taxon>
    </lineage>
</organism>
<evidence type="ECO:0000313" key="5">
    <source>
        <dbReference type="Proteomes" id="UP001189122"/>
    </source>
</evidence>
<dbReference type="EMBL" id="LR743594">
    <property type="protein sequence ID" value="CAA2623528.1"/>
    <property type="molecule type" value="Genomic_DNA"/>
</dbReference>
<keyword evidence="5" id="KW-1185">Reference proteome</keyword>
<evidence type="ECO:0000256" key="1">
    <source>
        <dbReference type="SAM" id="MobiDB-lite"/>
    </source>
</evidence>
<feature type="region of interest" description="Disordered" evidence="1">
    <location>
        <begin position="1"/>
        <end position="25"/>
    </location>
</feature>
<name>A0A7I8J174_SPIIN</name>
<accession>A0A7I8J174</accession>
<evidence type="ECO:0000313" key="3">
    <source>
        <dbReference type="EMBL" id="CAA6674150.1"/>
    </source>
</evidence>
<evidence type="ECO:0000313" key="2">
    <source>
        <dbReference type="EMBL" id="CAA2623528.1"/>
    </source>
</evidence>
<protein>
    <submittedName>
        <fullName evidence="2">Uncharacterized protein</fullName>
    </submittedName>
</protein>
<dbReference type="AlphaFoldDB" id="A0A7I8J174"/>
<dbReference type="Proteomes" id="UP001189122">
    <property type="component" value="Unassembled WGS sequence"/>
</dbReference>
<dbReference type="EMBL" id="CACRZD030000083">
    <property type="protein sequence ID" value="CAA6674150.1"/>
    <property type="molecule type" value="Genomic_DNA"/>
</dbReference>
<dbReference type="EMBL" id="CACRZD030000158">
    <property type="protein sequence ID" value="CAA6674835.1"/>
    <property type="molecule type" value="Genomic_DNA"/>
</dbReference>
<reference evidence="2 5" key="1">
    <citation type="submission" date="2019-12" db="EMBL/GenBank/DDBJ databases">
        <authorList>
            <person name="Scholz U."/>
            <person name="Mascher M."/>
            <person name="Fiebig A."/>
        </authorList>
    </citation>
    <scope>NUCLEOTIDE SEQUENCE</scope>
</reference>